<dbReference type="InterPro" id="IPR040423">
    <property type="entry name" value="PEA_transferase"/>
</dbReference>
<evidence type="ECO:0000256" key="4">
    <source>
        <dbReference type="ARBA" id="ARBA00022692"/>
    </source>
</evidence>
<comment type="caution">
    <text evidence="9">The sequence shown here is derived from an EMBL/GenBank/DDBJ whole genome shotgun (WGS) entry which is preliminary data.</text>
</comment>
<feature type="transmembrane region" description="Helical" evidence="7">
    <location>
        <begin position="71"/>
        <end position="89"/>
    </location>
</feature>
<dbReference type="InterPro" id="IPR058130">
    <property type="entry name" value="PEA_transf_C"/>
</dbReference>
<dbReference type="InterPro" id="IPR017850">
    <property type="entry name" value="Alkaline_phosphatase_core_sf"/>
</dbReference>
<keyword evidence="5 7" id="KW-1133">Transmembrane helix</keyword>
<feature type="transmembrane region" description="Helical" evidence="7">
    <location>
        <begin position="118"/>
        <end position="138"/>
    </location>
</feature>
<comment type="subcellular location">
    <subcellularLocation>
        <location evidence="1">Cell membrane</location>
        <topology evidence="1">Multi-pass membrane protein</topology>
    </subcellularLocation>
</comment>
<dbReference type="PANTHER" id="PTHR30443">
    <property type="entry name" value="INNER MEMBRANE PROTEIN"/>
    <property type="match status" value="1"/>
</dbReference>
<evidence type="ECO:0000259" key="8">
    <source>
        <dbReference type="Pfam" id="PF00884"/>
    </source>
</evidence>
<evidence type="ECO:0000256" key="3">
    <source>
        <dbReference type="ARBA" id="ARBA00022679"/>
    </source>
</evidence>
<dbReference type="InterPro" id="IPR000917">
    <property type="entry name" value="Sulfatase_N"/>
</dbReference>
<evidence type="ECO:0000313" key="9">
    <source>
        <dbReference type="EMBL" id="MFC3156592.1"/>
    </source>
</evidence>
<protein>
    <submittedName>
        <fullName evidence="9">Phosphoethanolamine transferase</fullName>
    </submittedName>
</protein>
<evidence type="ECO:0000256" key="7">
    <source>
        <dbReference type="SAM" id="Phobius"/>
    </source>
</evidence>
<dbReference type="RefSeq" id="WP_382417888.1">
    <property type="nucleotide sequence ID" value="NZ_AP031500.1"/>
</dbReference>
<feature type="transmembrane region" description="Helical" evidence="7">
    <location>
        <begin position="145"/>
        <end position="163"/>
    </location>
</feature>
<gene>
    <name evidence="9" type="ORF">ACFOEB_15380</name>
</gene>
<dbReference type="EMBL" id="JBHRTL010000031">
    <property type="protein sequence ID" value="MFC3156592.1"/>
    <property type="molecule type" value="Genomic_DNA"/>
</dbReference>
<proteinExistence type="predicted"/>
<dbReference type="Pfam" id="PF00884">
    <property type="entry name" value="Sulfatase"/>
    <property type="match status" value="1"/>
</dbReference>
<keyword evidence="4 7" id="KW-0812">Transmembrane</keyword>
<keyword evidence="6 7" id="KW-0472">Membrane</keyword>
<accession>A0ABV7HY43</accession>
<dbReference type="Gene3D" id="3.40.720.10">
    <property type="entry name" value="Alkaline Phosphatase, subunit A"/>
    <property type="match status" value="1"/>
</dbReference>
<dbReference type="SUPFAM" id="SSF53649">
    <property type="entry name" value="Alkaline phosphatase-like"/>
    <property type="match status" value="1"/>
</dbReference>
<dbReference type="GO" id="GO:0016740">
    <property type="term" value="F:transferase activity"/>
    <property type="evidence" value="ECO:0007669"/>
    <property type="project" value="UniProtKB-KW"/>
</dbReference>
<evidence type="ECO:0000256" key="1">
    <source>
        <dbReference type="ARBA" id="ARBA00004651"/>
    </source>
</evidence>
<keyword evidence="10" id="KW-1185">Reference proteome</keyword>
<organism evidence="9 10">
    <name type="scientific">Gilvimarinus japonicus</name>
    <dbReference type="NCBI Taxonomy" id="1796469"/>
    <lineage>
        <taxon>Bacteria</taxon>
        <taxon>Pseudomonadati</taxon>
        <taxon>Pseudomonadota</taxon>
        <taxon>Gammaproteobacteria</taxon>
        <taxon>Cellvibrionales</taxon>
        <taxon>Cellvibrionaceae</taxon>
        <taxon>Gilvimarinus</taxon>
    </lineage>
</organism>
<feature type="transmembrane region" description="Helical" evidence="7">
    <location>
        <begin position="49"/>
        <end position="64"/>
    </location>
</feature>
<name>A0ABV7HY43_9GAMM</name>
<feature type="transmembrane region" description="Helical" evidence="7">
    <location>
        <begin position="12"/>
        <end position="29"/>
    </location>
</feature>
<keyword evidence="2" id="KW-1003">Cell membrane</keyword>
<dbReference type="Proteomes" id="UP001595548">
    <property type="component" value="Unassembled WGS sequence"/>
</dbReference>
<reference evidence="10" key="1">
    <citation type="journal article" date="2019" name="Int. J. Syst. Evol. Microbiol.">
        <title>The Global Catalogue of Microorganisms (GCM) 10K type strain sequencing project: providing services to taxonomists for standard genome sequencing and annotation.</title>
        <authorList>
            <consortium name="The Broad Institute Genomics Platform"/>
            <consortium name="The Broad Institute Genome Sequencing Center for Infectious Disease"/>
            <person name="Wu L."/>
            <person name="Ma J."/>
        </authorList>
    </citation>
    <scope>NUCLEOTIDE SEQUENCE [LARGE SCALE GENOMIC DNA]</scope>
    <source>
        <strain evidence="10">KCTC 52141</strain>
    </source>
</reference>
<evidence type="ECO:0000256" key="2">
    <source>
        <dbReference type="ARBA" id="ARBA00022475"/>
    </source>
</evidence>
<dbReference type="PANTHER" id="PTHR30443:SF0">
    <property type="entry name" value="PHOSPHOETHANOLAMINE TRANSFERASE EPTA"/>
    <property type="match status" value="1"/>
</dbReference>
<evidence type="ECO:0000256" key="6">
    <source>
        <dbReference type="ARBA" id="ARBA00023136"/>
    </source>
</evidence>
<evidence type="ECO:0000256" key="5">
    <source>
        <dbReference type="ARBA" id="ARBA00022989"/>
    </source>
</evidence>
<evidence type="ECO:0000313" key="10">
    <source>
        <dbReference type="Proteomes" id="UP001595548"/>
    </source>
</evidence>
<dbReference type="CDD" id="cd16017">
    <property type="entry name" value="LptA"/>
    <property type="match status" value="1"/>
</dbReference>
<sequence length="560" mass="63273">MAIRILTSHHKSILKYLLLSSTSVLLFLSDDFLQKIYTDANQSELELKYVFILYALSASLWFSGSKAVPRVVLGVFAFIELIQISYISYAGTPINPIDMSKVFSDSDDITKVIASEWVSHYLAILAVAIPYTLHFLLFNKFQKRAAGITPATAQVFILAILISKPIRALDRDLIAFLPSPTRSSLHNSINTFSYYLVKILWNPSSFSAPEYEDYTVSRRSDDSTPDNIVLIIGDSIRYDHLSINSYSRPTTPNLDKRMSQGRVISKQGISSSVATGASLPLLINTVYEPGNTKQLESKTANLFRLAKLSGYKTSWLSTMESKLLNDLGVSYIDNIITRDNDPVGVKLSGDYQMLNWLEGYQPSAKNFIIINLWGSHAPYIQSYENHRNKFSIWDDSENTKLSQRTINAYDNSLALFDDVVDKIIHYTESALKGSQVVIITSDHGESLGENGIWGHNRLTKEISSVPIVFYQRPNSTSEKWDTPNEHHLSHYDLSVWLSGLMGFRVKNSNIERNVTYYQGEKIYEDNLYRKVLVDDKTLIFCDIALLSNPPKTDKCQDPAD</sequence>
<feature type="domain" description="Sulfatase N-terminal" evidence="8">
    <location>
        <begin position="227"/>
        <end position="494"/>
    </location>
</feature>
<keyword evidence="3 9" id="KW-0808">Transferase</keyword>